<keyword evidence="1 4" id="KW-0378">Hydrolase</keyword>
<comment type="function">
    <text evidence="1">Catalyzes the hydrolysis of the N-glycosidic bond of AMP to form adenine and ribose 5-phosphate. Involved in regulation of AMP concentrations.</text>
</comment>
<dbReference type="Gene3D" id="3.40.50.1580">
    <property type="entry name" value="Nucleoside phosphorylase domain"/>
    <property type="match status" value="1"/>
</dbReference>
<evidence type="ECO:0000256" key="1">
    <source>
        <dbReference type="HAMAP-Rule" id="MF_01932"/>
    </source>
</evidence>
<dbReference type="GO" id="GO:0005829">
    <property type="term" value="C:cytosol"/>
    <property type="evidence" value="ECO:0007669"/>
    <property type="project" value="TreeGrafter"/>
</dbReference>
<feature type="domain" description="Nucleoside phosphorylase" evidence="2">
    <location>
        <begin position="269"/>
        <end position="450"/>
    </location>
</feature>
<dbReference type="SUPFAM" id="SSF53167">
    <property type="entry name" value="Purine and uridine phosphorylases"/>
    <property type="match status" value="1"/>
</dbReference>
<organism evidence="4 5">
    <name type="scientific">Acidisoma silvae</name>
    <dbReference type="NCBI Taxonomy" id="2802396"/>
    <lineage>
        <taxon>Bacteria</taxon>
        <taxon>Pseudomonadati</taxon>
        <taxon>Pseudomonadota</taxon>
        <taxon>Alphaproteobacteria</taxon>
        <taxon>Acetobacterales</taxon>
        <taxon>Acidocellaceae</taxon>
        <taxon>Acidisoma</taxon>
    </lineage>
</organism>
<reference evidence="4" key="1">
    <citation type="journal article" date="2021" name="Microorganisms">
        <title>Acidisoma silvae sp. nov. and Acidisomacellulosilytica sp. nov., Two Acidophilic Bacteria Isolated from Decaying Wood, Hydrolyzing Cellulose and Producing Poly-3-hydroxybutyrate.</title>
        <authorList>
            <person name="Mieszkin S."/>
            <person name="Pouder E."/>
            <person name="Uroz S."/>
            <person name="Simon-Colin C."/>
            <person name="Alain K."/>
        </authorList>
    </citation>
    <scope>NUCLEOTIDE SEQUENCE</scope>
    <source>
        <strain evidence="4">HW T2.11</strain>
    </source>
</reference>
<sequence>MQELTPEQAVARLEFAYDHACFTLREALARYVKTGVAPTAAERRHFRYPRLDITWRPTGALPYTSRAWAKLQVPGVYSTTVTQPAFFRPYLLEQLEPLVAEFGASLSVSVSDLEIPYPYVTEGGDEFSHGTVQVAELARIFPTPRLSTVGDEVADGLWIFDPDKPRPLALFDAVRTDFSLKRLQHYTGSHWRNIQPWILLTNYQRYVDGFVRHGLEELQRPGSPYAALYLPGGAVVTRETPVEEADAIVARAPWQSFQMPAYSLTRLDGEGGTTIVNIGVGPSNAKNITDHLAVLRPNCWLMIGHCGGLRQSQVIGDYVLAHGYLRRDKILDELLPPEVPVPALAEVQLALQEAAARVTGDRGEALKRRLRTGTVVTYDDRNWELRWSQERRRINLSRAIAVDMESGTLAAQGYRLRVPYGTLLCVSDKPLHGEIKLPGAATAFYQRAVGEHLAIGLQTIDLLRGQLHSLHSRKLRAFDEPVFR</sequence>
<dbReference type="Proteomes" id="UP000708298">
    <property type="component" value="Unassembled WGS sequence"/>
</dbReference>
<evidence type="ECO:0000259" key="3">
    <source>
        <dbReference type="Pfam" id="PF10423"/>
    </source>
</evidence>
<accession>A0A963YPL8</accession>
<evidence type="ECO:0000313" key="5">
    <source>
        <dbReference type="Proteomes" id="UP000708298"/>
    </source>
</evidence>
<dbReference type="InterPro" id="IPR000845">
    <property type="entry name" value="Nucleoside_phosphorylase_d"/>
</dbReference>
<protein>
    <recommendedName>
        <fullName evidence="1">AMP nucleosidase</fullName>
        <ecNumber evidence="1">3.2.2.4</ecNumber>
    </recommendedName>
</protein>
<dbReference type="PANTHER" id="PTHR43691">
    <property type="entry name" value="URIDINE PHOSPHORYLASE"/>
    <property type="match status" value="1"/>
</dbReference>
<dbReference type="InterPro" id="IPR035994">
    <property type="entry name" value="Nucleoside_phosphorylase_sf"/>
</dbReference>
<dbReference type="HAMAP" id="MF_01932">
    <property type="entry name" value="AMP_nucleosidase"/>
    <property type="match status" value="1"/>
</dbReference>
<name>A0A963YPL8_9PROT</name>
<proteinExistence type="inferred from homology"/>
<dbReference type="PANTHER" id="PTHR43691:SF6">
    <property type="entry name" value="AMP NUCLEOSIDASE"/>
    <property type="match status" value="1"/>
</dbReference>
<dbReference type="EMBL" id="JAESVB010000002">
    <property type="protein sequence ID" value="MCB8874714.1"/>
    <property type="molecule type" value="Genomic_DNA"/>
</dbReference>
<dbReference type="GO" id="GO:0008714">
    <property type="term" value="F:AMP nucleosidase activity"/>
    <property type="evidence" value="ECO:0007669"/>
    <property type="project" value="UniProtKB-UniRule"/>
</dbReference>
<dbReference type="InterPro" id="IPR018953">
    <property type="entry name" value="AMP_nucleoside_Pase_N"/>
</dbReference>
<dbReference type="InterPro" id="IPR011271">
    <property type="entry name" value="AMP_nucleosidase"/>
</dbReference>
<dbReference type="Gene3D" id="3.30.1730.10">
    <property type="entry name" value="AMP nucleoside phosphorylase, N-terminal domain"/>
    <property type="match status" value="1"/>
</dbReference>
<dbReference type="NCBIfam" id="TIGR01717">
    <property type="entry name" value="AMP-nucleosdse"/>
    <property type="match status" value="1"/>
</dbReference>
<reference evidence="4" key="2">
    <citation type="submission" date="2021-01" db="EMBL/GenBank/DDBJ databases">
        <authorList>
            <person name="Mieszkin S."/>
            <person name="Pouder E."/>
            <person name="Alain K."/>
        </authorList>
    </citation>
    <scope>NUCLEOTIDE SEQUENCE</scope>
    <source>
        <strain evidence="4">HW T2.11</strain>
    </source>
</reference>
<dbReference type="InterPro" id="IPR037109">
    <property type="entry name" value="AMP_N_sf"/>
</dbReference>
<keyword evidence="5" id="KW-1185">Reference proteome</keyword>
<dbReference type="Pfam" id="PF01048">
    <property type="entry name" value="PNP_UDP_1"/>
    <property type="match status" value="1"/>
</dbReference>
<gene>
    <name evidence="1" type="primary">amn</name>
    <name evidence="4" type="ORF">ASILVAE211_05920</name>
</gene>
<dbReference type="GO" id="GO:0009116">
    <property type="term" value="P:nucleoside metabolic process"/>
    <property type="evidence" value="ECO:0007669"/>
    <property type="project" value="InterPro"/>
</dbReference>
<dbReference type="AlphaFoldDB" id="A0A963YPL8"/>
<evidence type="ECO:0000259" key="2">
    <source>
        <dbReference type="Pfam" id="PF01048"/>
    </source>
</evidence>
<dbReference type="EC" id="3.2.2.4" evidence="1"/>
<comment type="caution">
    <text evidence="4">The sequence shown here is derived from an EMBL/GenBank/DDBJ whole genome shotgun (WGS) entry which is preliminary data.</text>
</comment>
<dbReference type="NCBIfam" id="NF006142">
    <property type="entry name" value="PRK08292.1"/>
    <property type="match status" value="1"/>
</dbReference>
<dbReference type="GO" id="GO:0044209">
    <property type="term" value="P:AMP salvage"/>
    <property type="evidence" value="ECO:0007669"/>
    <property type="project" value="InterPro"/>
</dbReference>
<keyword evidence="4" id="KW-0326">Glycosidase</keyword>
<comment type="similarity">
    <text evidence="1">Belongs to the AMP nucleosidase family.</text>
</comment>
<comment type="catalytic activity">
    <reaction evidence="1">
        <text>AMP + H2O = D-ribose 5-phosphate + adenine</text>
        <dbReference type="Rhea" id="RHEA:20129"/>
        <dbReference type="ChEBI" id="CHEBI:15377"/>
        <dbReference type="ChEBI" id="CHEBI:16708"/>
        <dbReference type="ChEBI" id="CHEBI:78346"/>
        <dbReference type="ChEBI" id="CHEBI:456215"/>
        <dbReference type="EC" id="3.2.2.4"/>
    </reaction>
</comment>
<evidence type="ECO:0000313" key="4">
    <source>
        <dbReference type="EMBL" id="MCB8874714.1"/>
    </source>
</evidence>
<feature type="domain" description="AMP nucleoside phosphorylase N-terminal" evidence="3">
    <location>
        <begin position="8"/>
        <end position="164"/>
    </location>
</feature>
<dbReference type="Pfam" id="PF10423">
    <property type="entry name" value="AMNp_N"/>
    <property type="match status" value="1"/>
</dbReference>